<dbReference type="InterPro" id="IPR011990">
    <property type="entry name" value="TPR-like_helical_dom_sf"/>
</dbReference>
<dbReference type="UniPathway" id="UPA00252"/>
<evidence type="ECO:0000256" key="3">
    <source>
        <dbReference type="ARBA" id="ARBA00004744"/>
    </source>
</evidence>
<dbReference type="Proteomes" id="UP000061603">
    <property type="component" value="Chromosome"/>
</dbReference>
<dbReference type="InterPro" id="IPR005254">
    <property type="entry name" value="Heme_biosyn_assoc_TPR_pro"/>
</dbReference>
<protein>
    <recommendedName>
        <fullName evidence="11">HemY N-terminal domain-containing protein</fullName>
    </recommendedName>
</protein>
<evidence type="ECO:0000256" key="9">
    <source>
        <dbReference type="ARBA" id="ARBA00023244"/>
    </source>
</evidence>
<comment type="pathway">
    <text evidence="3">Porphyrin-containing compound metabolism; protoheme biosynthesis.</text>
</comment>
<dbReference type="GO" id="GO:0006779">
    <property type="term" value="P:porphyrin-containing compound biosynthetic process"/>
    <property type="evidence" value="ECO:0007669"/>
    <property type="project" value="UniProtKB-KW"/>
</dbReference>
<dbReference type="SUPFAM" id="SSF48452">
    <property type="entry name" value="TPR-like"/>
    <property type="match status" value="1"/>
</dbReference>
<dbReference type="AlphaFoldDB" id="A0A0C5IZG7"/>
<evidence type="ECO:0000256" key="10">
    <source>
        <dbReference type="SAM" id="Phobius"/>
    </source>
</evidence>
<dbReference type="GO" id="GO:0005886">
    <property type="term" value="C:plasma membrane"/>
    <property type="evidence" value="ECO:0007669"/>
    <property type="project" value="UniProtKB-SubCell"/>
</dbReference>
<gene>
    <name evidence="12" type="ORF">PG1C_06145</name>
</gene>
<dbReference type="STRING" id="1565605.PG1C_06145"/>
<keyword evidence="5" id="KW-0997">Cell inner membrane</keyword>
<keyword evidence="13" id="KW-1185">Reference proteome</keyword>
<dbReference type="HOGENOM" id="CLU_037501_0_1_4"/>
<evidence type="ECO:0000313" key="12">
    <source>
        <dbReference type="EMBL" id="AJP48152.1"/>
    </source>
</evidence>
<dbReference type="Gene3D" id="1.25.40.10">
    <property type="entry name" value="Tetratricopeptide repeat domain"/>
    <property type="match status" value="1"/>
</dbReference>
<comment type="subcellular location">
    <subcellularLocation>
        <location evidence="2">Cell inner membrane</location>
        <topology evidence="2">Multi-pass membrane protein</topology>
    </subcellularLocation>
</comment>
<evidence type="ECO:0000313" key="13">
    <source>
        <dbReference type="Proteomes" id="UP000061603"/>
    </source>
</evidence>
<feature type="domain" description="HemY N-terminal" evidence="11">
    <location>
        <begin position="26"/>
        <end position="130"/>
    </location>
</feature>
<evidence type="ECO:0000259" key="11">
    <source>
        <dbReference type="Pfam" id="PF07219"/>
    </source>
</evidence>
<evidence type="ECO:0000256" key="7">
    <source>
        <dbReference type="ARBA" id="ARBA00022989"/>
    </source>
</evidence>
<dbReference type="PATRIC" id="fig|1565605.3.peg.1292"/>
<sequence length="394" mass="44272">MRSLFWLLTLAALAVGLAVAGRYNAGYVLLVMPPWRAEVSLNFFLLVAAVGFILLYCLVRLVSHTLALPRAVAAFRQRQRLHKATAAHFEAARLLQEGRFGHAMRSAEKAWADHPVPAVVALIGWRAAHSLRDAEREALWADRVRAADDQGFKSARLMVEAEFALEERRFADARTTLQALALNGGRHIAALRLALRAERGLGHWNEVAKLVRQLEKHKALTPEQALPLRSSVLREALRDLHGNKEGLLRYWRSLDTRDRVEPLLARETAQALIAANASAEAQQIIEQSLQKYWEEDLVLAYAECIDGDVIGRIAQAEKWLTQHPRDSALLLTLGRLCRQQQLWGKAQSYLEASLAIAPQRATHIELAQLFEQLENSALALRHYRATIEPSARFL</sequence>
<dbReference type="Pfam" id="PF07219">
    <property type="entry name" value="HemY_N"/>
    <property type="match status" value="1"/>
</dbReference>
<keyword evidence="6 10" id="KW-0812">Transmembrane</keyword>
<comment type="function">
    <text evidence="1">Involved in a late step of protoheme IX synthesis.</text>
</comment>
<organism evidence="12 13">
    <name type="scientific">Rugosibacter aromaticivorans</name>
    <dbReference type="NCBI Taxonomy" id="1565605"/>
    <lineage>
        <taxon>Bacteria</taxon>
        <taxon>Pseudomonadati</taxon>
        <taxon>Pseudomonadota</taxon>
        <taxon>Betaproteobacteria</taxon>
        <taxon>Nitrosomonadales</taxon>
        <taxon>Sterolibacteriaceae</taxon>
        <taxon>Rugosibacter</taxon>
    </lineage>
</organism>
<dbReference type="EMBL" id="CP010554">
    <property type="protein sequence ID" value="AJP48152.1"/>
    <property type="molecule type" value="Genomic_DNA"/>
</dbReference>
<evidence type="ECO:0000256" key="8">
    <source>
        <dbReference type="ARBA" id="ARBA00023136"/>
    </source>
</evidence>
<accession>A0A0C5IZG7</accession>
<keyword evidence="4" id="KW-1003">Cell membrane</keyword>
<dbReference type="KEGG" id="rbu:PG1C_06145"/>
<evidence type="ECO:0000256" key="1">
    <source>
        <dbReference type="ARBA" id="ARBA00002962"/>
    </source>
</evidence>
<feature type="transmembrane region" description="Helical" evidence="10">
    <location>
        <begin position="44"/>
        <end position="62"/>
    </location>
</feature>
<dbReference type="RefSeq" id="WP_202636529.1">
    <property type="nucleotide sequence ID" value="NZ_CP010554.1"/>
</dbReference>
<dbReference type="GO" id="GO:0042168">
    <property type="term" value="P:heme metabolic process"/>
    <property type="evidence" value="ECO:0007669"/>
    <property type="project" value="InterPro"/>
</dbReference>
<dbReference type="InterPro" id="IPR010817">
    <property type="entry name" value="HemY_N"/>
</dbReference>
<keyword evidence="7 10" id="KW-1133">Transmembrane helix</keyword>
<proteinExistence type="predicted"/>
<name>A0A0C5IZG7_9PROT</name>
<evidence type="ECO:0000256" key="5">
    <source>
        <dbReference type="ARBA" id="ARBA00022519"/>
    </source>
</evidence>
<keyword evidence="9" id="KW-0627">Porphyrin biosynthesis</keyword>
<evidence type="ECO:0000256" key="4">
    <source>
        <dbReference type="ARBA" id="ARBA00022475"/>
    </source>
</evidence>
<dbReference type="NCBIfam" id="TIGR00540">
    <property type="entry name" value="TPR_hemY_coli"/>
    <property type="match status" value="1"/>
</dbReference>
<evidence type="ECO:0000256" key="2">
    <source>
        <dbReference type="ARBA" id="ARBA00004429"/>
    </source>
</evidence>
<keyword evidence="8 10" id="KW-0472">Membrane</keyword>
<evidence type="ECO:0000256" key="6">
    <source>
        <dbReference type="ARBA" id="ARBA00022692"/>
    </source>
</evidence>
<reference evidence="12 13" key="1">
    <citation type="journal article" date="2015" name="Genome Announc.">
        <title>Complete Genome Sequence of a Novel Bacterium within the Family Rhodocyclaceae That Degrades Polycyclic Aromatic Hydrocarbons.</title>
        <authorList>
            <person name="Singleton D.R."/>
            <person name="Dickey A.N."/>
            <person name="Scholl E.H."/>
            <person name="Wright F.A."/>
            <person name="Aitken M.D."/>
        </authorList>
    </citation>
    <scope>NUCLEOTIDE SEQUENCE [LARGE SCALE GENOMIC DNA]</scope>
    <source>
        <strain evidence="13">PG1-Ca6</strain>
    </source>
</reference>